<sequence length="252" mass="28251">MRKEQRNAFILKRRQWLLIGLLMLIVFLSTASLHFIKSQSQGQQTQNKKKAAPVVTLNDKAAESGSIEQLVNKDHLLLADYVPSDLVGLSLKSVRPVQMRREAAEALTKMFDAASRDGITLSANSGYRSYAEQKTIYDQHVQSMGEAKANAISSKPGESEHQTGLAVDLTCDEMEGDLQQTFVDTDEGKWVAAHAQDYGYIVRFPKGAEKITGYEYEPWHLRYLGVDLAKKVKKSGLCYEAYLKKYGKQAIK</sequence>
<dbReference type="AlphaFoldDB" id="A0A6L5GSP1"/>
<reference evidence="2" key="1">
    <citation type="journal article" date="2020" name="Appl. Environ. Microbiol.">
        <title>Medium-Chain Fatty Acid Synthesis by 'Candidatus Weimeria bifida' gen. nov., sp. nov., and 'Candidatus Pseudoramibacter fermentans' sp. nov.</title>
        <authorList>
            <person name="Scarborough M.J."/>
            <person name="Myers K.S."/>
            <person name="Donohue T.J."/>
            <person name="Noguera D.R."/>
        </authorList>
    </citation>
    <scope>NUCLEOTIDE SEQUENCE</scope>
    <source>
        <strain evidence="2">EUB1.1</strain>
    </source>
</reference>
<dbReference type="Gene3D" id="3.30.1380.10">
    <property type="match status" value="1"/>
</dbReference>
<dbReference type="CDD" id="cd14852">
    <property type="entry name" value="LD-carboxypeptidase"/>
    <property type="match status" value="1"/>
</dbReference>
<dbReference type="Pfam" id="PF02557">
    <property type="entry name" value="VanY"/>
    <property type="match status" value="1"/>
</dbReference>
<gene>
    <name evidence="2" type="ORF">FRC53_06735</name>
</gene>
<dbReference type="GO" id="GO:0008233">
    <property type="term" value="F:peptidase activity"/>
    <property type="evidence" value="ECO:0007669"/>
    <property type="project" value="InterPro"/>
</dbReference>
<dbReference type="InterPro" id="IPR058193">
    <property type="entry name" value="VanY/YodJ_core_dom"/>
</dbReference>
<dbReference type="PANTHER" id="PTHR34385">
    <property type="entry name" value="D-ALANYL-D-ALANINE CARBOXYPEPTIDASE"/>
    <property type="match status" value="1"/>
</dbReference>
<dbReference type="InterPro" id="IPR009045">
    <property type="entry name" value="Zn_M74/Hedgehog-like"/>
</dbReference>
<dbReference type="EMBL" id="VOGB01000004">
    <property type="protein sequence ID" value="MQM73102.1"/>
    <property type="molecule type" value="Genomic_DNA"/>
</dbReference>
<comment type="caution">
    <text evidence="2">The sequence shown here is derived from an EMBL/GenBank/DDBJ whole genome shotgun (WGS) entry which is preliminary data.</text>
</comment>
<feature type="domain" description="D-alanyl-D-alanine carboxypeptidase-like core" evidence="1">
    <location>
        <begin position="98"/>
        <end position="225"/>
    </location>
</feature>
<accession>A0A6L5GSP1</accession>
<evidence type="ECO:0000313" key="3">
    <source>
        <dbReference type="Proteomes" id="UP000473648"/>
    </source>
</evidence>
<dbReference type="InterPro" id="IPR003709">
    <property type="entry name" value="VanY-like_core_dom"/>
</dbReference>
<evidence type="ECO:0000313" key="2">
    <source>
        <dbReference type="EMBL" id="MQM73102.1"/>
    </source>
</evidence>
<dbReference type="InterPro" id="IPR052179">
    <property type="entry name" value="DD-CPase-like"/>
</dbReference>
<organism evidence="2 3">
    <name type="scientific">Candidatus Pseudoramibacter fermentans</name>
    <dbReference type="NCBI Taxonomy" id="2594427"/>
    <lineage>
        <taxon>Bacteria</taxon>
        <taxon>Bacillati</taxon>
        <taxon>Bacillota</taxon>
        <taxon>Clostridia</taxon>
        <taxon>Eubacteriales</taxon>
        <taxon>Eubacteriaceae</taxon>
        <taxon>Pseudoramibacter</taxon>
    </lineage>
</organism>
<evidence type="ECO:0000259" key="1">
    <source>
        <dbReference type="Pfam" id="PF02557"/>
    </source>
</evidence>
<dbReference type="SUPFAM" id="SSF55166">
    <property type="entry name" value="Hedgehog/DD-peptidase"/>
    <property type="match status" value="1"/>
</dbReference>
<keyword evidence="3" id="KW-1185">Reference proteome</keyword>
<dbReference type="GO" id="GO:0006508">
    <property type="term" value="P:proteolysis"/>
    <property type="evidence" value="ECO:0007669"/>
    <property type="project" value="InterPro"/>
</dbReference>
<proteinExistence type="predicted"/>
<dbReference type="Proteomes" id="UP000473648">
    <property type="component" value="Unassembled WGS sequence"/>
</dbReference>
<dbReference type="PANTHER" id="PTHR34385:SF1">
    <property type="entry name" value="PEPTIDOGLYCAN L-ALANYL-D-GLUTAMATE ENDOPEPTIDASE CWLK"/>
    <property type="match status" value="1"/>
</dbReference>
<name>A0A6L5GSP1_9FIRM</name>
<protein>
    <submittedName>
        <fullName evidence="2">M15 family metallopeptidase</fullName>
    </submittedName>
</protein>